<evidence type="ECO:0000313" key="3">
    <source>
        <dbReference type="EMBL" id="OWR51810.1"/>
    </source>
</evidence>
<comment type="caution">
    <text evidence="3">The sequence shown here is derived from an EMBL/GenBank/DDBJ whole genome shotgun (WGS) entry which is preliminary data.</text>
</comment>
<gene>
    <name evidence="3" type="ORF">KGM_207827</name>
</gene>
<feature type="signal peptide" evidence="2">
    <location>
        <begin position="1"/>
        <end position="24"/>
    </location>
</feature>
<evidence type="ECO:0000256" key="1">
    <source>
        <dbReference type="SAM" id="MobiDB-lite"/>
    </source>
</evidence>
<keyword evidence="4" id="KW-1185">Reference proteome</keyword>
<accession>A0A212FDK6</accession>
<dbReference type="AlphaFoldDB" id="A0A212FDK6"/>
<evidence type="ECO:0000313" key="4">
    <source>
        <dbReference type="Proteomes" id="UP000007151"/>
    </source>
</evidence>
<reference evidence="3 4" key="1">
    <citation type="journal article" date="2011" name="Cell">
        <title>The monarch butterfly genome yields insights into long-distance migration.</title>
        <authorList>
            <person name="Zhan S."/>
            <person name="Merlin C."/>
            <person name="Boore J.L."/>
            <person name="Reppert S.M."/>
        </authorList>
    </citation>
    <scope>NUCLEOTIDE SEQUENCE [LARGE SCALE GENOMIC DNA]</scope>
    <source>
        <strain evidence="3">F-2</strain>
    </source>
</reference>
<evidence type="ECO:0000256" key="2">
    <source>
        <dbReference type="SAM" id="SignalP"/>
    </source>
</evidence>
<feature type="chain" id="PRO_5011108720" evidence="2">
    <location>
        <begin position="25"/>
        <end position="439"/>
    </location>
</feature>
<dbReference type="InParanoid" id="A0A212FDK6"/>
<organism evidence="3 4">
    <name type="scientific">Danaus plexippus plexippus</name>
    <dbReference type="NCBI Taxonomy" id="278856"/>
    <lineage>
        <taxon>Eukaryota</taxon>
        <taxon>Metazoa</taxon>
        <taxon>Ecdysozoa</taxon>
        <taxon>Arthropoda</taxon>
        <taxon>Hexapoda</taxon>
        <taxon>Insecta</taxon>
        <taxon>Pterygota</taxon>
        <taxon>Neoptera</taxon>
        <taxon>Endopterygota</taxon>
        <taxon>Lepidoptera</taxon>
        <taxon>Glossata</taxon>
        <taxon>Ditrysia</taxon>
        <taxon>Papilionoidea</taxon>
        <taxon>Nymphalidae</taxon>
        <taxon>Danainae</taxon>
        <taxon>Danaini</taxon>
        <taxon>Danaina</taxon>
        <taxon>Danaus</taxon>
        <taxon>Danaus</taxon>
    </lineage>
</organism>
<dbReference type="KEGG" id="dpl:KGM_207827"/>
<sequence>MSCFISSAVCCSLVTASMSGIALGYNYSLAEYIDLKETNVSVFLKRGVFDDEISDEMDWRRSGHMPIGGHVRDHNLITGASDESTTLRSGRRLDDSIYESNDRNNFEGSLMRLTAKPIETSSTLSTTDRPLDDVLNQYTMGSLDQLKAVQGEINRKKGEAAKSLRKFNRKQDDQIVVPERRPIFPYNDGSGRRAMSYTIPTYQPRSTYSSLRAAVPDDRINNPSKWILPKLPPESLPWDMQYADDYMSQTYPSPITPRAGPARPTRPPGLARTRIRPTHTTTTLSPIKQPMSPKMDLPKSMDEDIEAFKKKLMEDKFIPPSLKDEDFLKKMDIGKINPNEDYEEDIKGVPMRRKRNVNNLITPKNNFVNENETKTEASKDSVISTQLGGNVGKIDLATTIDVLNKKFYIGYGGKTETSSSGTDKTTLDIFTKLFSSTLS</sequence>
<name>A0A212FDK6_DANPL</name>
<feature type="region of interest" description="Disordered" evidence="1">
    <location>
        <begin position="252"/>
        <end position="298"/>
    </location>
</feature>
<feature type="compositionally biased region" description="Low complexity" evidence="1">
    <location>
        <begin position="256"/>
        <end position="283"/>
    </location>
</feature>
<proteinExistence type="predicted"/>
<dbReference type="Proteomes" id="UP000007151">
    <property type="component" value="Unassembled WGS sequence"/>
</dbReference>
<protein>
    <submittedName>
        <fullName evidence="3">Uncharacterized protein</fullName>
    </submittedName>
</protein>
<dbReference type="eggNOG" id="ENOG502TBWV">
    <property type="taxonomic scope" value="Eukaryota"/>
</dbReference>
<dbReference type="EMBL" id="AGBW02009036">
    <property type="protein sequence ID" value="OWR51810.1"/>
    <property type="molecule type" value="Genomic_DNA"/>
</dbReference>
<keyword evidence="2" id="KW-0732">Signal</keyword>